<protein>
    <submittedName>
        <fullName evidence="3">Transglutaminase</fullName>
    </submittedName>
</protein>
<feature type="domain" description="Transglutaminase-like" evidence="2">
    <location>
        <begin position="185"/>
        <end position="243"/>
    </location>
</feature>
<evidence type="ECO:0000313" key="4">
    <source>
        <dbReference type="Proteomes" id="UP000029409"/>
    </source>
</evidence>
<dbReference type="OrthoDB" id="9787782at2"/>
<dbReference type="Gene3D" id="3.10.620.30">
    <property type="match status" value="1"/>
</dbReference>
<dbReference type="Pfam" id="PF01841">
    <property type="entry name" value="Transglut_core"/>
    <property type="match status" value="1"/>
</dbReference>
<dbReference type="KEGG" id="pdu:PDUR_03445"/>
<dbReference type="PANTHER" id="PTHR33490:SF3">
    <property type="entry name" value="CONSERVED INTEGRAL MEMBRANE PROTEIN"/>
    <property type="match status" value="1"/>
</dbReference>
<name>A0A089HJ88_PAEDU</name>
<dbReference type="SUPFAM" id="SSF54001">
    <property type="entry name" value="Cysteine proteinases"/>
    <property type="match status" value="1"/>
</dbReference>
<proteinExistence type="predicted"/>
<gene>
    <name evidence="3" type="ORF">PDUR_03445</name>
</gene>
<feature type="signal peptide" evidence="1">
    <location>
        <begin position="1"/>
        <end position="25"/>
    </location>
</feature>
<organism evidence="3 4">
    <name type="scientific">Paenibacillus durus</name>
    <name type="common">Paenibacillus azotofixans</name>
    <dbReference type="NCBI Taxonomy" id="44251"/>
    <lineage>
        <taxon>Bacteria</taxon>
        <taxon>Bacillati</taxon>
        <taxon>Bacillota</taxon>
        <taxon>Bacilli</taxon>
        <taxon>Bacillales</taxon>
        <taxon>Paenibacillaceae</taxon>
        <taxon>Paenibacillus</taxon>
    </lineage>
</organism>
<evidence type="ECO:0000313" key="3">
    <source>
        <dbReference type="EMBL" id="AIQ11162.1"/>
    </source>
</evidence>
<dbReference type="InterPro" id="IPR038765">
    <property type="entry name" value="Papain-like_cys_pep_sf"/>
</dbReference>
<keyword evidence="1" id="KW-0732">Signal</keyword>
<keyword evidence="4" id="KW-1185">Reference proteome</keyword>
<reference evidence="3 4" key="1">
    <citation type="submission" date="2014-08" db="EMBL/GenBank/DDBJ databases">
        <title>Comparative genomics of the Paenibacillus odorifer group.</title>
        <authorList>
            <person name="den Bakker H.C."/>
            <person name="Tsai Y.-C."/>
            <person name="Martin N."/>
            <person name="Korlach J."/>
            <person name="Wiedmann M."/>
        </authorList>
    </citation>
    <scope>NUCLEOTIDE SEQUENCE [LARGE SCALE GENOMIC DNA]</scope>
    <source>
        <strain evidence="3 4">DSM 1735</strain>
    </source>
</reference>
<dbReference type="SMART" id="SM00460">
    <property type="entry name" value="TGc"/>
    <property type="match status" value="1"/>
</dbReference>
<evidence type="ECO:0000259" key="2">
    <source>
        <dbReference type="SMART" id="SM00460"/>
    </source>
</evidence>
<dbReference type="STRING" id="44251.PDUR_03445"/>
<dbReference type="eggNOG" id="COG1305">
    <property type="taxonomic scope" value="Bacteria"/>
</dbReference>
<dbReference type="InterPro" id="IPR002931">
    <property type="entry name" value="Transglutaminase-like"/>
</dbReference>
<dbReference type="PANTHER" id="PTHR33490">
    <property type="entry name" value="BLR5614 PROTEIN-RELATED"/>
    <property type="match status" value="1"/>
</dbReference>
<dbReference type="Proteomes" id="UP000029409">
    <property type="component" value="Chromosome"/>
</dbReference>
<dbReference type="RefSeq" id="WP_052409976.1">
    <property type="nucleotide sequence ID" value="NZ_CP009288.1"/>
</dbReference>
<sequence length="269" mass="29551">MKKFYFILLILFTLATSVPVIPAAAASGSSEWLDTSNLSQGVVGIQYNAPQGKRTKLMITKNGSSYTYNLFASEPNESFPLQLGSGSYKVSILENTSGNKYKIIYSDSIDLSVSDPNAVYLSSVQNVKWSPSDKAIQKAKQLTQNANTDKEKVTAIYNYIVSNVKYDYALAANVSTDYVPDIDRTLTSKKGICYDYASLFAAMLRSVNVPAKLVMGESSYVSQYHAWNEVLIDGQWVTIDTTVDAGLGKSNKSVSLIKNASKYTGVKYY</sequence>
<dbReference type="EMBL" id="CP009288">
    <property type="protein sequence ID" value="AIQ11162.1"/>
    <property type="molecule type" value="Genomic_DNA"/>
</dbReference>
<dbReference type="AlphaFoldDB" id="A0A089HJ88"/>
<evidence type="ECO:0000256" key="1">
    <source>
        <dbReference type="SAM" id="SignalP"/>
    </source>
</evidence>
<feature type="chain" id="PRO_5001842978" evidence="1">
    <location>
        <begin position="26"/>
        <end position="269"/>
    </location>
</feature>
<accession>A0A089HJ88</accession>